<reference evidence="2 3" key="1">
    <citation type="journal article" date="2009" name="Nature">
        <title>The Sorghum bicolor genome and the diversification of grasses.</title>
        <authorList>
            <person name="Paterson A.H."/>
            <person name="Bowers J.E."/>
            <person name="Bruggmann R."/>
            <person name="Dubchak I."/>
            <person name="Grimwood J."/>
            <person name="Gundlach H."/>
            <person name="Haberer G."/>
            <person name="Hellsten U."/>
            <person name="Mitros T."/>
            <person name="Poliakov A."/>
            <person name="Schmutz J."/>
            <person name="Spannagl M."/>
            <person name="Tang H."/>
            <person name="Wang X."/>
            <person name="Wicker T."/>
            <person name="Bharti A.K."/>
            <person name="Chapman J."/>
            <person name="Feltus F.A."/>
            <person name="Gowik U."/>
            <person name="Grigoriev I.V."/>
            <person name="Lyons E."/>
            <person name="Maher C.A."/>
            <person name="Martis M."/>
            <person name="Narechania A."/>
            <person name="Otillar R.P."/>
            <person name="Penning B.W."/>
            <person name="Salamov A.A."/>
            <person name="Wang Y."/>
            <person name="Zhang L."/>
            <person name="Carpita N.C."/>
            <person name="Freeling M."/>
            <person name="Gingle A.R."/>
            <person name="Hash C.T."/>
            <person name="Keller B."/>
            <person name="Klein P."/>
            <person name="Kresovich S."/>
            <person name="McCann M.C."/>
            <person name="Ming R."/>
            <person name="Peterson D.G."/>
            <person name="Mehboob-ur-Rahman"/>
            <person name="Ware D."/>
            <person name="Westhoff P."/>
            <person name="Mayer K.F."/>
            <person name="Messing J."/>
            <person name="Rokhsar D.S."/>
        </authorList>
    </citation>
    <scope>NUCLEOTIDE SEQUENCE [LARGE SCALE GENOMIC DNA]</scope>
    <source>
        <strain evidence="3">cv. BTx623</strain>
    </source>
</reference>
<proteinExistence type="predicted"/>
<evidence type="ECO:0000256" key="1">
    <source>
        <dbReference type="SAM" id="Phobius"/>
    </source>
</evidence>
<name>A0A1B6QNK1_SORBI</name>
<dbReference type="EMBL" id="CM000760">
    <property type="protein sequence ID" value="KXG39484.1"/>
    <property type="molecule type" value="Genomic_DNA"/>
</dbReference>
<keyword evidence="1" id="KW-0472">Membrane</keyword>
<keyword evidence="1" id="KW-0812">Transmembrane</keyword>
<feature type="transmembrane region" description="Helical" evidence="1">
    <location>
        <begin position="28"/>
        <end position="48"/>
    </location>
</feature>
<dbReference type="InParanoid" id="A0A1B6QNK1"/>
<accession>A0A1B6QNK1</accession>
<evidence type="ECO:0000313" key="3">
    <source>
        <dbReference type="Proteomes" id="UP000000768"/>
    </source>
</evidence>
<dbReference type="Gramene" id="KXG39484">
    <property type="protein sequence ID" value="KXG39484"/>
    <property type="gene ID" value="SORBI_3001G388500"/>
</dbReference>
<keyword evidence="3" id="KW-1185">Reference proteome</keyword>
<keyword evidence="1" id="KW-1133">Transmembrane helix</keyword>
<dbReference type="AlphaFoldDB" id="A0A1B6QNK1"/>
<protein>
    <submittedName>
        <fullName evidence="2">Uncharacterized protein</fullName>
    </submittedName>
</protein>
<reference evidence="3" key="2">
    <citation type="journal article" date="2018" name="Plant J.">
        <title>The Sorghum bicolor reference genome: improved assembly, gene annotations, a transcriptome atlas, and signatures of genome organization.</title>
        <authorList>
            <person name="McCormick R.F."/>
            <person name="Truong S.K."/>
            <person name="Sreedasyam A."/>
            <person name="Jenkins J."/>
            <person name="Shu S."/>
            <person name="Sims D."/>
            <person name="Kennedy M."/>
            <person name="Amirebrahimi M."/>
            <person name="Weers B.D."/>
            <person name="McKinley B."/>
            <person name="Mattison A."/>
            <person name="Morishige D.T."/>
            <person name="Grimwood J."/>
            <person name="Schmutz J."/>
            <person name="Mullet J.E."/>
        </authorList>
    </citation>
    <scope>NUCLEOTIDE SEQUENCE [LARGE SCALE GENOMIC DNA]</scope>
    <source>
        <strain evidence="3">cv. BTx623</strain>
    </source>
</reference>
<sequence length="71" mass="8298">MHSGPCIIFMLVFESCTLANIRGCTKHIYNLICLFFFLFQVFFLKWFINGCIINWTYKHLAKSISSALTLK</sequence>
<gene>
    <name evidence="2" type="ORF">SORBI_3001G388500</name>
</gene>
<organism evidence="2 3">
    <name type="scientific">Sorghum bicolor</name>
    <name type="common">Sorghum</name>
    <name type="synonym">Sorghum vulgare</name>
    <dbReference type="NCBI Taxonomy" id="4558"/>
    <lineage>
        <taxon>Eukaryota</taxon>
        <taxon>Viridiplantae</taxon>
        <taxon>Streptophyta</taxon>
        <taxon>Embryophyta</taxon>
        <taxon>Tracheophyta</taxon>
        <taxon>Spermatophyta</taxon>
        <taxon>Magnoliopsida</taxon>
        <taxon>Liliopsida</taxon>
        <taxon>Poales</taxon>
        <taxon>Poaceae</taxon>
        <taxon>PACMAD clade</taxon>
        <taxon>Panicoideae</taxon>
        <taxon>Andropogonodae</taxon>
        <taxon>Andropogoneae</taxon>
        <taxon>Sorghinae</taxon>
        <taxon>Sorghum</taxon>
    </lineage>
</organism>
<evidence type="ECO:0000313" key="2">
    <source>
        <dbReference type="EMBL" id="KXG39484.1"/>
    </source>
</evidence>
<dbReference type="Proteomes" id="UP000000768">
    <property type="component" value="Chromosome 1"/>
</dbReference>